<evidence type="ECO:0000256" key="2">
    <source>
        <dbReference type="ARBA" id="ARBA00023012"/>
    </source>
</evidence>
<evidence type="ECO:0000256" key="1">
    <source>
        <dbReference type="ARBA" id="ARBA00022553"/>
    </source>
</evidence>
<dbReference type="SMART" id="SM00267">
    <property type="entry name" value="GGDEF"/>
    <property type="match status" value="1"/>
</dbReference>
<gene>
    <name evidence="9" type="ORF">D4A39_13195</name>
</gene>
<dbReference type="InterPro" id="IPR000160">
    <property type="entry name" value="GGDEF_dom"/>
</dbReference>
<keyword evidence="2" id="KW-0902">Two-component regulatory system</keyword>
<dbReference type="RefSeq" id="WP_022986256.1">
    <property type="nucleotide sequence ID" value="NZ_CAXGPP010000004.1"/>
</dbReference>
<dbReference type="PROSITE" id="PS50110">
    <property type="entry name" value="RESPONSE_REGULATORY"/>
    <property type="match status" value="1"/>
</dbReference>
<dbReference type="GO" id="GO:0000976">
    <property type="term" value="F:transcription cis-regulatory region binding"/>
    <property type="evidence" value="ECO:0007669"/>
    <property type="project" value="TreeGrafter"/>
</dbReference>
<name>A0A418XVK5_9GAMM</name>
<dbReference type="AlphaFoldDB" id="A0A418XVK5"/>
<evidence type="ECO:0000313" key="10">
    <source>
        <dbReference type="Proteomes" id="UP000283734"/>
    </source>
</evidence>
<dbReference type="InterPro" id="IPR043128">
    <property type="entry name" value="Rev_trsase/Diguanyl_cyclase"/>
</dbReference>
<dbReference type="GO" id="GO:0005829">
    <property type="term" value="C:cytosol"/>
    <property type="evidence" value="ECO:0007669"/>
    <property type="project" value="TreeGrafter"/>
</dbReference>
<keyword evidence="3" id="KW-0805">Transcription regulation</keyword>
<keyword evidence="5" id="KW-0804">Transcription</keyword>
<keyword evidence="1 6" id="KW-0597">Phosphoprotein</keyword>
<dbReference type="GO" id="GO:0032993">
    <property type="term" value="C:protein-DNA complex"/>
    <property type="evidence" value="ECO:0007669"/>
    <property type="project" value="TreeGrafter"/>
</dbReference>
<feature type="modified residue" description="4-aspartylphosphate" evidence="6">
    <location>
        <position position="57"/>
    </location>
</feature>
<dbReference type="InterPro" id="IPR039420">
    <property type="entry name" value="WalR-like"/>
</dbReference>
<dbReference type="PANTHER" id="PTHR48111">
    <property type="entry name" value="REGULATOR OF RPOS"/>
    <property type="match status" value="1"/>
</dbReference>
<dbReference type="GO" id="GO:0006355">
    <property type="term" value="P:regulation of DNA-templated transcription"/>
    <property type="evidence" value="ECO:0007669"/>
    <property type="project" value="TreeGrafter"/>
</dbReference>
<dbReference type="Pfam" id="PF00072">
    <property type="entry name" value="Response_reg"/>
    <property type="match status" value="1"/>
</dbReference>
<dbReference type="SMART" id="SM00448">
    <property type="entry name" value="REC"/>
    <property type="match status" value="1"/>
</dbReference>
<dbReference type="GO" id="GO:0000156">
    <property type="term" value="F:phosphorelay response regulator activity"/>
    <property type="evidence" value="ECO:0007669"/>
    <property type="project" value="TreeGrafter"/>
</dbReference>
<dbReference type="SUPFAM" id="SSF52172">
    <property type="entry name" value="CheY-like"/>
    <property type="match status" value="1"/>
</dbReference>
<feature type="domain" description="Response regulatory" evidence="7">
    <location>
        <begin position="7"/>
        <end position="126"/>
    </location>
</feature>
<comment type="caution">
    <text evidence="9">The sequence shown here is derived from an EMBL/GenBank/DDBJ whole genome shotgun (WGS) entry which is preliminary data.</text>
</comment>
<feature type="domain" description="GGDEF" evidence="8">
    <location>
        <begin position="183"/>
        <end position="315"/>
    </location>
</feature>
<evidence type="ECO:0000256" key="3">
    <source>
        <dbReference type="ARBA" id="ARBA00023015"/>
    </source>
</evidence>
<protein>
    <submittedName>
        <fullName evidence="9">Response regulator</fullName>
    </submittedName>
</protein>
<dbReference type="InterPro" id="IPR011006">
    <property type="entry name" value="CheY-like_superfamily"/>
</dbReference>
<dbReference type="PROSITE" id="PS50887">
    <property type="entry name" value="GGDEF"/>
    <property type="match status" value="1"/>
</dbReference>
<dbReference type="InterPro" id="IPR001789">
    <property type="entry name" value="Sig_transdc_resp-reg_receiver"/>
</dbReference>
<keyword evidence="4" id="KW-0238">DNA-binding</keyword>
<dbReference type="Gene3D" id="3.40.50.2300">
    <property type="match status" value="1"/>
</dbReference>
<sequence>MNVSEMDILVVDDARFSAAVVNRTLAAAGYTRIRHAHSAQDALGQLAGQPADLVVADWLMPGMDGLELTRRIRQSDEANNRYTYVLLLTAREGVDALQQAFDQGVDDFVSKSAMTEQLQHRVMAADRIIQRHNRVQTDYQRMLSFNRQLKRQALLDPLTGFGNRQDGLRALNSTIKQAEKRSGAACLILLRVEGYESLLRERGQKVMQQGVLAFSRRLRQAVRPLDHLCRLQPDLFALVTWQPHLDNCDPSGFRRLYENLNHRAYQTAAGFISLQVSMALTATEGGTSAEQMFDQASAELDQSLSGKRIVAVSASA</sequence>
<evidence type="ECO:0000259" key="8">
    <source>
        <dbReference type="PROSITE" id="PS50887"/>
    </source>
</evidence>
<dbReference type="SUPFAM" id="SSF55073">
    <property type="entry name" value="Nucleotide cyclase"/>
    <property type="match status" value="1"/>
</dbReference>
<organism evidence="9 10">
    <name type="scientific">Alcanivorax profundi</name>
    <dbReference type="NCBI Taxonomy" id="2338368"/>
    <lineage>
        <taxon>Bacteria</taxon>
        <taxon>Pseudomonadati</taxon>
        <taxon>Pseudomonadota</taxon>
        <taxon>Gammaproteobacteria</taxon>
        <taxon>Oceanospirillales</taxon>
        <taxon>Alcanivoracaceae</taxon>
        <taxon>Alcanivorax</taxon>
    </lineage>
</organism>
<dbReference type="Pfam" id="PF00990">
    <property type="entry name" value="GGDEF"/>
    <property type="match status" value="1"/>
</dbReference>
<dbReference type="Gene3D" id="3.30.70.270">
    <property type="match status" value="1"/>
</dbReference>
<accession>A0A418XVK5</accession>
<evidence type="ECO:0000259" key="7">
    <source>
        <dbReference type="PROSITE" id="PS50110"/>
    </source>
</evidence>
<dbReference type="InterPro" id="IPR029787">
    <property type="entry name" value="Nucleotide_cyclase"/>
</dbReference>
<keyword evidence="10" id="KW-1185">Reference proteome</keyword>
<dbReference type="Proteomes" id="UP000283734">
    <property type="component" value="Unassembled WGS sequence"/>
</dbReference>
<dbReference type="PANTHER" id="PTHR48111:SF1">
    <property type="entry name" value="TWO-COMPONENT RESPONSE REGULATOR ORR33"/>
    <property type="match status" value="1"/>
</dbReference>
<proteinExistence type="predicted"/>
<reference evidence="9 10" key="1">
    <citation type="submission" date="2018-09" db="EMBL/GenBank/DDBJ databases">
        <title>Alcanivorax profundi sp. nov., isolated from 1000 m-depth seawater of the Mariana Trench.</title>
        <authorList>
            <person name="Liu J."/>
        </authorList>
    </citation>
    <scope>NUCLEOTIDE SEQUENCE [LARGE SCALE GENOMIC DNA]</scope>
    <source>
        <strain evidence="9 10">MTEO17</strain>
    </source>
</reference>
<evidence type="ECO:0000256" key="4">
    <source>
        <dbReference type="ARBA" id="ARBA00023125"/>
    </source>
</evidence>
<dbReference type="CDD" id="cd17574">
    <property type="entry name" value="REC_OmpR"/>
    <property type="match status" value="1"/>
</dbReference>
<dbReference type="OrthoDB" id="9800897at2"/>
<dbReference type="EMBL" id="QYYA01000004">
    <property type="protein sequence ID" value="RJG16770.1"/>
    <property type="molecule type" value="Genomic_DNA"/>
</dbReference>
<evidence type="ECO:0000313" key="9">
    <source>
        <dbReference type="EMBL" id="RJG16770.1"/>
    </source>
</evidence>
<evidence type="ECO:0000256" key="6">
    <source>
        <dbReference type="PROSITE-ProRule" id="PRU00169"/>
    </source>
</evidence>
<evidence type="ECO:0000256" key="5">
    <source>
        <dbReference type="ARBA" id="ARBA00023163"/>
    </source>
</evidence>